<dbReference type="GO" id="GO:0016987">
    <property type="term" value="F:sigma factor activity"/>
    <property type="evidence" value="ECO:0007669"/>
    <property type="project" value="UniProtKB-KW"/>
</dbReference>
<evidence type="ECO:0000313" key="9">
    <source>
        <dbReference type="Proteomes" id="UP001198893"/>
    </source>
</evidence>
<dbReference type="Proteomes" id="UP001198893">
    <property type="component" value="Unassembled WGS sequence"/>
</dbReference>
<dbReference type="SUPFAM" id="SSF88946">
    <property type="entry name" value="Sigma2 domain of RNA polymerase sigma factors"/>
    <property type="match status" value="1"/>
</dbReference>
<comment type="caution">
    <text evidence="8">The sequence shown here is derived from an EMBL/GenBank/DDBJ whole genome shotgun (WGS) entry which is preliminary data.</text>
</comment>
<evidence type="ECO:0000256" key="4">
    <source>
        <dbReference type="ARBA" id="ARBA00023125"/>
    </source>
</evidence>
<dbReference type="PANTHER" id="PTHR43133">
    <property type="entry name" value="RNA POLYMERASE ECF-TYPE SIGMA FACTO"/>
    <property type="match status" value="1"/>
</dbReference>
<dbReference type="InterPro" id="IPR014284">
    <property type="entry name" value="RNA_pol_sigma-70_dom"/>
</dbReference>
<proteinExistence type="inferred from homology"/>
<dbReference type="Gene3D" id="1.10.1740.10">
    <property type="match status" value="1"/>
</dbReference>
<organism evidence="8 9">
    <name type="scientific">Roseburia amylophila</name>
    <dbReference type="NCBI Taxonomy" id="2981794"/>
    <lineage>
        <taxon>Bacteria</taxon>
        <taxon>Bacillati</taxon>
        <taxon>Bacillota</taxon>
        <taxon>Clostridia</taxon>
        <taxon>Lachnospirales</taxon>
        <taxon>Lachnospiraceae</taxon>
        <taxon>Roseburia</taxon>
    </lineage>
</organism>
<feature type="domain" description="RNA polymerase sigma factor 70 region 4 type 2" evidence="7">
    <location>
        <begin position="121"/>
        <end position="173"/>
    </location>
</feature>
<evidence type="ECO:0000256" key="1">
    <source>
        <dbReference type="ARBA" id="ARBA00010641"/>
    </source>
</evidence>
<evidence type="ECO:0000259" key="7">
    <source>
        <dbReference type="Pfam" id="PF08281"/>
    </source>
</evidence>
<dbReference type="GO" id="GO:0003677">
    <property type="term" value="F:DNA binding"/>
    <property type="evidence" value="ECO:0007669"/>
    <property type="project" value="UniProtKB-KW"/>
</dbReference>
<name>A0AAW4W8T5_9FIRM</name>
<dbReference type="Pfam" id="PF08281">
    <property type="entry name" value="Sigma70_r4_2"/>
    <property type="match status" value="1"/>
</dbReference>
<keyword evidence="5" id="KW-0804">Transcription</keyword>
<evidence type="ECO:0000313" key="8">
    <source>
        <dbReference type="EMBL" id="MCC2241205.1"/>
    </source>
</evidence>
<accession>A0AAW4W8T5</accession>
<dbReference type="InterPro" id="IPR007627">
    <property type="entry name" value="RNA_pol_sigma70_r2"/>
</dbReference>
<dbReference type="EMBL" id="JAJEQW010000002">
    <property type="protein sequence ID" value="MCC2241205.1"/>
    <property type="molecule type" value="Genomic_DNA"/>
</dbReference>
<evidence type="ECO:0000256" key="2">
    <source>
        <dbReference type="ARBA" id="ARBA00023015"/>
    </source>
</evidence>
<dbReference type="Pfam" id="PF04542">
    <property type="entry name" value="Sigma70_r2"/>
    <property type="match status" value="1"/>
</dbReference>
<dbReference type="InterPro" id="IPR013324">
    <property type="entry name" value="RNA_pol_sigma_r3/r4-like"/>
</dbReference>
<dbReference type="AlphaFoldDB" id="A0AAW4W8T5"/>
<gene>
    <name evidence="8" type="ORF">LKD47_02650</name>
</gene>
<dbReference type="InterPro" id="IPR036388">
    <property type="entry name" value="WH-like_DNA-bd_sf"/>
</dbReference>
<comment type="similarity">
    <text evidence="1">Belongs to the sigma-70 factor family. ECF subfamily.</text>
</comment>
<dbReference type="NCBIfam" id="TIGR02937">
    <property type="entry name" value="sigma70-ECF"/>
    <property type="match status" value="1"/>
</dbReference>
<evidence type="ECO:0000259" key="6">
    <source>
        <dbReference type="Pfam" id="PF04542"/>
    </source>
</evidence>
<evidence type="ECO:0000256" key="3">
    <source>
        <dbReference type="ARBA" id="ARBA00023082"/>
    </source>
</evidence>
<keyword evidence="4" id="KW-0238">DNA-binding</keyword>
<dbReference type="SUPFAM" id="SSF88659">
    <property type="entry name" value="Sigma3 and sigma4 domains of RNA polymerase sigma factors"/>
    <property type="match status" value="1"/>
</dbReference>
<dbReference type="Gene3D" id="1.10.10.10">
    <property type="entry name" value="Winged helix-like DNA-binding domain superfamily/Winged helix DNA-binding domain"/>
    <property type="match status" value="1"/>
</dbReference>
<sequence>MKITEKNYIQQLQLHNEEALIYVIDMYGGLLKAVIRKHLFTMPHKQEECMNDVLLSIWEHAASFDDKKNNFKNWAAAIARYEAIDYLRKYKRDLEQLCMDDVTAAENDRMLEQLIEGELSREVEQLLLCLKPLDRKIFMKLFVEEESVEQISEDTGLPRDVIYNRVSRGKRKMRNMYLKQKEA</sequence>
<evidence type="ECO:0000256" key="5">
    <source>
        <dbReference type="ARBA" id="ARBA00023163"/>
    </source>
</evidence>
<dbReference type="GO" id="GO:0006352">
    <property type="term" value="P:DNA-templated transcription initiation"/>
    <property type="evidence" value="ECO:0007669"/>
    <property type="project" value="InterPro"/>
</dbReference>
<dbReference type="PANTHER" id="PTHR43133:SF8">
    <property type="entry name" value="RNA POLYMERASE SIGMA FACTOR HI_1459-RELATED"/>
    <property type="match status" value="1"/>
</dbReference>
<keyword evidence="3" id="KW-0731">Sigma factor</keyword>
<protein>
    <submittedName>
        <fullName evidence="8">Sigma-70 family RNA polymerase sigma factor</fullName>
    </submittedName>
</protein>
<dbReference type="RefSeq" id="WP_227700650.1">
    <property type="nucleotide sequence ID" value="NZ_JAJEQW010000002.1"/>
</dbReference>
<dbReference type="InterPro" id="IPR013249">
    <property type="entry name" value="RNA_pol_sigma70_r4_t2"/>
</dbReference>
<dbReference type="InterPro" id="IPR013325">
    <property type="entry name" value="RNA_pol_sigma_r2"/>
</dbReference>
<reference evidence="8" key="1">
    <citation type="submission" date="2021-10" db="EMBL/GenBank/DDBJ databases">
        <title>Anaerobic single-cell dispensing facilitates the cultivation of human gut bacteria.</title>
        <authorList>
            <person name="Afrizal A."/>
        </authorList>
    </citation>
    <scope>NUCLEOTIDE SEQUENCE</scope>
    <source>
        <strain evidence="8">CLA-AA-H204</strain>
    </source>
</reference>
<feature type="domain" description="RNA polymerase sigma-70 region 2" evidence="6">
    <location>
        <begin position="24"/>
        <end position="92"/>
    </location>
</feature>
<dbReference type="InterPro" id="IPR039425">
    <property type="entry name" value="RNA_pol_sigma-70-like"/>
</dbReference>
<keyword evidence="2" id="KW-0805">Transcription regulation</keyword>